<protein>
    <submittedName>
        <fullName evidence="9">ComEC family competence protein</fullName>
    </submittedName>
</protein>
<feature type="transmembrane region" description="Helical" evidence="7">
    <location>
        <begin position="221"/>
        <end position="238"/>
    </location>
</feature>
<feature type="transmembrane region" description="Helical" evidence="7">
    <location>
        <begin position="402"/>
        <end position="420"/>
    </location>
</feature>
<name>A0A6I3KI44_9HYPH</name>
<dbReference type="InterPro" id="IPR004477">
    <property type="entry name" value="ComEC_N"/>
</dbReference>
<evidence type="ECO:0000256" key="4">
    <source>
        <dbReference type="ARBA" id="ARBA00022989"/>
    </source>
</evidence>
<dbReference type="NCBIfam" id="TIGR00360">
    <property type="entry name" value="ComEC_N-term"/>
    <property type="match status" value="1"/>
</dbReference>
<dbReference type="Pfam" id="PF03772">
    <property type="entry name" value="Competence"/>
    <property type="match status" value="1"/>
</dbReference>
<accession>A0A6I3KI44</accession>
<comment type="caution">
    <text evidence="9">The sequence shown here is derived from an EMBL/GenBank/DDBJ whole genome shotgun (WGS) entry which is preliminary data.</text>
</comment>
<comment type="subcellular location">
    <subcellularLocation>
        <location evidence="1">Cell membrane</location>
        <topology evidence="1">Multi-pass membrane protein</topology>
    </subcellularLocation>
</comment>
<dbReference type="Proteomes" id="UP000440694">
    <property type="component" value="Unassembled WGS sequence"/>
</dbReference>
<feature type="transmembrane region" description="Helical" evidence="7">
    <location>
        <begin position="312"/>
        <end position="338"/>
    </location>
</feature>
<dbReference type="GO" id="GO:0005886">
    <property type="term" value="C:plasma membrane"/>
    <property type="evidence" value="ECO:0007669"/>
    <property type="project" value="UniProtKB-SubCell"/>
</dbReference>
<evidence type="ECO:0000313" key="10">
    <source>
        <dbReference type="Proteomes" id="UP000440694"/>
    </source>
</evidence>
<reference evidence="9 10" key="1">
    <citation type="submission" date="2019-11" db="EMBL/GenBank/DDBJ databases">
        <title>Identification of a novel strain.</title>
        <authorList>
            <person name="Xu Q."/>
            <person name="Wang G."/>
        </authorList>
    </citation>
    <scope>NUCLEOTIDE SEQUENCE [LARGE SCALE GENOMIC DNA]</scope>
    <source>
        <strain evidence="10">xq</strain>
    </source>
</reference>
<evidence type="ECO:0000256" key="1">
    <source>
        <dbReference type="ARBA" id="ARBA00004651"/>
    </source>
</evidence>
<feature type="transmembrane region" description="Helical" evidence="7">
    <location>
        <begin position="375"/>
        <end position="395"/>
    </location>
</feature>
<sequence>MALGDLAVAARPARVRVSLTRATPEVAAGTAVHLRATLMPPSEPALPGDYDFGRQAWFAGIGAVGYSLSAPVVDANAGDPPLDLRLWAWVQRLRQGIGARIAAALPGERGAIATALITGERGGISEATNEAFRDSGILHILSISGFHMAIMAGSVFFIVRLGLACFPAIALRYPIKKWAAAAALIAALAYLMISGAAFATVRSTIMIGIMFLAVLLDRPALALRNVVLAATLILIAFPESLFDVGFQMSFAAVLALVAVYEALRQRDLWASLMEGGAGRLAVFFAGIVLSTLIASAAVAPFAAYHFHKSQQFAVIANLIALPVCNLLVMPAALAALVAMPFGLEAYPLWVMGWGIDAMVWTARRVAELPGAVLPVPAMPTLAFLLMVAGGLWLMLWQTRWRFAGVALIAGGVALAPTLPAPDILIGSDGELVAVRGEGGVLSAIGARSANFELERWLEHDGSPGAVEEAAKARAFTCDGIGCRSRVKGLDVAVARHPAAFAEDCRRAAILVSPLVSPRGCATPKTVVDFFAARREGTHALYIGADGSIRVETVARTRGTRPWSMPARRGAPAGFDPEGRRTAGLQ</sequence>
<keyword evidence="4 7" id="KW-1133">Transmembrane helix</keyword>
<dbReference type="PANTHER" id="PTHR30619">
    <property type="entry name" value="DNA INTERNALIZATION/COMPETENCE PROTEIN COMEC/REC2"/>
    <property type="match status" value="1"/>
</dbReference>
<feature type="region of interest" description="Disordered" evidence="6">
    <location>
        <begin position="559"/>
        <end position="585"/>
    </location>
</feature>
<evidence type="ECO:0000259" key="8">
    <source>
        <dbReference type="Pfam" id="PF03772"/>
    </source>
</evidence>
<dbReference type="InterPro" id="IPR052159">
    <property type="entry name" value="Competence_DNA_uptake"/>
</dbReference>
<feature type="transmembrane region" description="Helical" evidence="7">
    <location>
        <begin position="178"/>
        <end position="201"/>
    </location>
</feature>
<organism evidence="9 10">
    <name type="scientific">Hyphomicrobium album</name>
    <dbReference type="NCBI Taxonomy" id="2665159"/>
    <lineage>
        <taxon>Bacteria</taxon>
        <taxon>Pseudomonadati</taxon>
        <taxon>Pseudomonadota</taxon>
        <taxon>Alphaproteobacteria</taxon>
        <taxon>Hyphomicrobiales</taxon>
        <taxon>Hyphomicrobiaceae</taxon>
        <taxon>Hyphomicrobium</taxon>
    </lineage>
</organism>
<keyword evidence="10" id="KW-1185">Reference proteome</keyword>
<evidence type="ECO:0000256" key="5">
    <source>
        <dbReference type="ARBA" id="ARBA00023136"/>
    </source>
</evidence>
<gene>
    <name evidence="9" type="ORF">GIW81_03460</name>
</gene>
<dbReference type="PANTHER" id="PTHR30619:SF1">
    <property type="entry name" value="RECOMBINATION PROTEIN 2"/>
    <property type="match status" value="1"/>
</dbReference>
<evidence type="ECO:0000256" key="7">
    <source>
        <dbReference type="SAM" id="Phobius"/>
    </source>
</evidence>
<keyword evidence="2" id="KW-1003">Cell membrane</keyword>
<evidence type="ECO:0000256" key="6">
    <source>
        <dbReference type="SAM" id="MobiDB-lite"/>
    </source>
</evidence>
<feature type="transmembrane region" description="Helical" evidence="7">
    <location>
        <begin position="283"/>
        <end position="306"/>
    </location>
</feature>
<evidence type="ECO:0000313" key="9">
    <source>
        <dbReference type="EMBL" id="MTD93392.1"/>
    </source>
</evidence>
<evidence type="ECO:0000256" key="3">
    <source>
        <dbReference type="ARBA" id="ARBA00022692"/>
    </source>
</evidence>
<proteinExistence type="predicted"/>
<dbReference type="EMBL" id="WMBQ01000001">
    <property type="protein sequence ID" value="MTD93392.1"/>
    <property type="molecule type" value="Genomic_DNA"/>
</dbReference>
<feature type="transmembrane region" description="Helical" evidence="7">
    <location>
        <begin position="244"/>
        <end position="263"/>
    </location>
</feature>
<dbReference type="AlphaFoldDB" id="A0A6I3KI44"/>
<keyword evidence="3 7" id="KW-0812">Transmembrane</keyword>
<feature type="domain" description="ComEC/Rec2-related protein" evidence="8">
    <location>
        <begin position="116"/>
        <end position="399"/>
    </location>
</feature>
<evidence type="ECO:0000256" key="2">
    <source>
        <dbReference type="ARBA" id="ARBA00022475"/>
    </source>
</evidence>
<feature type="compositionally biased region" description="Basic and acidic residues" evidence="6">
    <location>
        <begin position="576"/>
        <end position="585"/>
    </location>
</feature>
<keyword evidence="5 7" id="KW-0472">Membrane</keyword>